<dbReference type="InterPro" id="IPR003347">
    <property type="entry name" value="JmjC_dom"/>
</dbReference>
<evidence type="ECO:0000256" key="3">
    <source>
        <dbReference type="ARBA" id="ARBA00023004"/>
    </source>
</evidence>
<dbReference type="PANTHER" id="PTHR13096:SF8">
    <property type="entry name" value="RIBOSOMAL OXYGENASE 1"/>
    <property type="match status" value="1"/>
</dbReference>
<comment type="caution">
    <text evidence="5">The sequence shown here is derived from an EMBL/GenBank/DDBJ whole genome shotgun (WGS) entry which is preliminary data.</text>
</comment>
<protein>
    <recommendedName>
        <fullName evidence="4">JmjC domain-containing protein</fullName>
    </recommendedName>
</protein>
<dbReference type="RefSeq" id="WP_147903465.1">
    <property type="nucleotide sequence ID" value="NZ_BAAAGC010000017.1"/>
</dbReference>
<dbReference type="OrthoDB" id="479699at2"/>
<keyword evidence="6" id="KW-1185">Reference proteome</keyword>
<dbReference type="SUPFAM" id="SSF51197">
    <property type="entry name" value="Clavaminate synthase-like"/>
    <property type="match status" value="1"/>
</dbReference>
<feature type="domain" description="JmjC" evidence="4">
    <location>
        <begin position="87"/>
        <end position="239"/>
    </location>
</feature>
<dbReference type="Gene3D" id="2.60.120.650">
    <property type="entry name" value="Cupin"/>
    <property type="match status" value="1"/>
</dbReference>
<organism evidence="5 6">
    <name type="scientific">Rheinheimera tangshanensis</name>
    <dbReference type="NCBI Taxonomy" id="400153"/>
    <lineage>
        <taxon>Bacteria</taxon>
        <taxon>Pseudomonadati</taxon>
        <taxon>Pseudomonadota</taxon>
        <taxon>Gammaproteobacteria</taxon>
        <taxon>Chromatiales</taxon>
        <taxon>Chromatiaceae</taxon>
        <taxon>Rheinheimera</taxon>
    </lineage>
</organism>
<evidence type="ECO:0000256" key="2">
    <source>
        <dbReference type="ARBA" id="ARBA00022723"/>
    </source>
</evidence>
<keyword evidence="3" id="KW-0408">Iron</keyword>
<dbReference type="EMBL" id="VRLR01000002">
    <property type="protein sequence ID" value="TXK82243.1"/>
    <property type="molecule type" value="Genomic_DNA"/>
</dbReference>
<name>A0A5C8M1B7_9GAMM</name>
<proteinExistence type="predicted"/>
<keyword evidence="2" id="KW-0479">Metal-binding</keyword>
<evidence type="ECO:0000259" key="4">
    <source>
        <dbReference type="PROSITE" id="PS51184"/>
    </source>
</evidence>
<dbReference type="Pfam" id="PF08007">
    <property type="entry name" value="JmjC_2"/>
    <property type="match status" value="1"/>
</dbReference>
<dbReference type="GO" id="GO:0046872">
    <property type="term" value="F:metal ion binding"/>
    <property type="evidence" value="ECO:0007669"/>
    <property type="project" value="UniProtKB-KW"/>
</dbReference>
<dbReference type="Proteomes" id="UP000321814">
    <property type="component" value="Unassembled WGS sequence"/>
</dbReference>
<reference evidence="5 6" key="1">
    <citation type="submission" date="2019-08" db="EMBL/GenBank/DDBJ databases">
        <title>Draft genome analysis of Rheinheimera tangshanensis isolated from the roots of fresh rice plants (Oryza sativa).</title>
        <authorList>
            <person name="Yu Q."/>
            <person name="Qi Y."/>
            <person name="Zhang H."/>
            <person name="Pu J."/>
        </authorList>
    </citation>
    <scope>NUCLEOTIDE SEQUENCE [LARGE SCALE GENOMIC DNA]</scope>
    <source>
        <strain evidence="5 6">JA3-B52</strain>
    </source>
</reference>
<dbReference type="AlphaFoldDB" id="A0A5C8M1B7"/>
<evidence type="ECO:0000256" key="1">
    <source>
        <dbReference type="ARBA" id="ARBA00001954"/>
    </source>
</evidence>
<dbReference type="InterPro" id="IPR039994">
    <property type="entry name" value="NO66-like"/>
</dbReference>
<dbReference type="PANTHER" id="PTHR13096">
    <property type="entry name" value="MINA53 MYC INDUCED NUCLEAR ANTIGEN"/>
    <property type="match status" value="1"/>
</dbReference>
<sequence>MILSEAQKILADILGPATYDDFFDLIAAEKPLVLLGSSNQRRAQLAGLDPKAALLSGFAKYAQNLTCHIQKATVPPPEAKAVESAEAFAALIREFHQRDYTVRFPDVTELSPELSKFTRALEFVFQNPAGVVVFWSEGGAKAPVHHDEVDVIVIQLVGTKRWFISDATPTLPNQWRGLGETSAVMNSFKTYDVQPGDLLYVPRGTVHTVESISESIHLSIGFVPVTQRDAIIAALDLLSDLDKPLRSNLAPRADHLATGQSAAQIHMQIRQGVEKLKQICQSDLFIRDALNFRRSRMIQQLPKLPVHAMQNVNSVHTKVRHNPLAIAGLFATDDILDFRQPGQQHLIHLGAEASVRFILSRQEFSVSEIPGDVSDDVRIALVNKMLAGGYLEVLH</sequence>
<comment type="cofactor">
    <cofactor evidence="1">
        <name>Fe(2+)</name>
        <dbReference type="ChEBI" id="CHEBI:29033"/>
    </cofactor>
</comment>
<gene>
    <name evidence="5" type="ORF">FU839_04980</name>
</gene>
<evidence type="ECO:0000313" key="6">
    <source>
        <dbReference type="Proteomes" id="UP000321814"/>
    </source>
</evidence>
<dbReference type="PROSITE" id="PS51184">
    <property type="entry name" value="JMJC"/>
    <property type="match status" value="1"/>
</dbReference>
<evidence type="ECO:0000313" key="5">
    <source>
        <dbReference type="EMBL" id="TXK82243.1"/>
    </source>
</evidence>
<accession>A0A5C8M1B7</accession>